<reference evidence="1" key="1">
    <citation type="submission" date="2021-01" db="EMBL/GenBank/DDBJ databases">
        <authorList>
            <consortium name="Genoscope - CEA"/>
            <person name="William W."/>
        </authorList>
    </citation>
    <scope>NUCLEOTIDE SEQUENCE</scope>
</reference>
<sequence>MYLTKELSTIFPYLPSFLNPDLLLINTTHCNVSNTSWCFTDLFFSPPESFNFLVQNY</sequence>
<organism evidence="1">
    <name type="scientific">Brassica napus</name>
    <name type="common">Rape</name>
    <dbReference type="NCBI Taxonomy" id="3708"/>
    <lineage>
        <taxon>Eukaryota</taxon>
        <taxon>Viridiplantae</taxon>
        <taxon>Streptophyta</taxon>
        <taxon>Embryophyta</taxon>
        <taxon>Tracheophyta</taxon>
        <taxon>Spermatophyta</taxon>
        <taxon>Magnoliopsida</taxon>
        <taxon>eudicotyledons</taxon>
        <taxon>Gunneridae</taxon>
        <taxon>Pentapetalae</taxon>
        <taxon>rosids</taxon>
        <taxon>malvids</taxon>
        <taxon>Brassicales</taxon>
        <taxon>Brassicaceae</taxon>
        <taxon>Brassiceae</taxon>
        <taxon>Brassica</taxon>
    </lineage>
</organism>
<name>A0A816WMD2_BRANA</name>
<evidence type="ECO:0000313" key="1">
    <source>
        <dbReference type="EMBL" id="CAF2136360.1"/>
    </source>
</evidence>
<dbReference type="Proteomes" id="UP001295469">
    <property type="component" value="Chromosome A02"/>
</dbReference>
<dbReference type="AlphaFoldDB" id="A0A816WMD2"/>
<dbReference type="EMBL" id="HG994356">
    <property type="protein sequence ID" value="CAF2136360.1"/>
    <property type="molecule type" value="Genomic_DNA"/>
</dbReference>
<gene>
    <name evidence="1" type="ORF">DARMORV10_A02P04170.1</name>
</gene>
<proteinExistence type="predicted"/>
<accession>A0A816WMD2</accession>
<protein>
    <submittedName>
        <fullName evidence="1">(rape) hypothetical protein</fullName>
    </submittedName>
</protein>